<feature type="transmembrane region" description="Helical" evidence="1">
    <location>
        <begin position="163"/>
        <end position="186"/>
    </location>
</feature>
<feature type="transmembrane region" description="Helical" evidence="1">
    <location>
        <begin position="305"/>
        <end position="324"/>
    </location>
</feature>
<feature type="transmembrane region" description="Helical" evidence="1">
    <location>
        <begin position="23"/>
        <end position="50"/>
    </location>
</feature>
<protein>
    <recommendedName>
        <fullName evidence="2">Heparan-alpha-glucosaminide N-acetyltransferase catalytic domain-containing protein</fullName>
    </recommendedName>
</protein>
<dbReference type="EMBL" id="LVWE01000050">
    <property type="protein sequence ID" value="OAD44548.1"/>
    <property type="molecule type" value="Genomic_DNA"/>
</dbReference>
<dbReference type="STRING" id="1333662.LPB303_12930"/>
<sequence length="345" mass="39676">MLQGHFIDTLLATSYRDLNDPTFIIWSYFRGITAPTFFTISGLIFTYLLLKAKEKGLEKERMVKGITRGFFLIALGYSLRIPIFSWFAGIFNNYFLVIDVLQIIGLSLILIIFFYFICYKKTVLFSTITLVLGIGIFITEPLYRSLNIESIPVFFNNYISKSYGSIFTIVPWFGYVCFGAFLATIFHKNLLKKGFKKIIIASFVFSGFILITYSSDILVYLSKSINSQLLMDSASYNYLFTRFGNVLLIFAFFYTFEKYLKIPLLLKVGQKTLSIYVIHFIIIYGSFTGCGLKNILGKNLTPTEAIFGAILFLIIVCLLSFYYAKTNTFLYLNLRKFFNKLKAKS</sequence>
<feature type="transmembrane region" description="Helical" evidence="1">
    <location>
        <begin position="94"/>
        <end position="116"/>
    </location>
</feature>
<evidence type="ECO:0000313" key="4">
    <source>
        <dbReference type="Proteomes" id="UP000076923"/>
    </source>
</evidence>
<comment type="caution">
    <text evidence="3">The sequence shown here is derived from an EMBL/GenBank/DDBJ whole genome shotgun (WGS) entry which is preliminary data.</text>
</comment>
<name>A0A176T9F0_9FLAO</name>
<gene>
    <name evidence="3" type="ORF">LPB303_12930</name>
</gene>
<keyword evidence="1" id="KW-1133">Transmembrane helix</keyword>
<evidence type="ECO:0000259" key="2">
    <source>
        <dbReference type="Pfam" id="PF07786"/>
    </source>
</evidence>
<evidence type="ECO:0000313" key="3">
    <source>
        <dbReference type="EMBL" id="OAD44548.1"/>
    </source>
</evidence>
<keyword evidence="1" id="KW-0472">Membrane</keyword>
<keyword evidence="4" id="KW-1185">Reference proteome</keyword>
<reference evidence="3 4" key="1">
    <citation type="submission" date="2016-02" db="EMBL/GenBank/DDBJ databases">
        <title>Draft genome sequence of Polaribacter atrinae KACC17473.</title>
        <authorList>
            <person name="Shin S.-K."/>
            <person name="Yi H."/>
        </authorList>
    </citation>
    <scope>NUCLEOTIDE SEQUENCE [LARGE SCALE GENOMIC DNA]</scope>
    <source>
        <strain evidence="3 4">KACC 17473</strain>
    </source>
</reference>
<dbReference type="Proteomes" id="UP000076923">
    <property type="component" value="Unassembled WGS sequence"/>
</dbReference>
<dbReference type="Pfam" id="PF07786">
    <property type="entry name" value="HGSNAT_cat"/>
    <property type="match status" value="1"/>
</dbReference>
<accession>A0A176T9F0</accession>
<feature type="transmembrane region" description="Helical" evidence="1">
    <location>
        <begin position="198"/>
        <end position="221"/>
    </location>
</feature>
<feature type="domain" description="Heparan-alpha-glucosaminide N-acetyltransferase catalytic" evidence="2">
    <location>
        <begin position="1"/>
        <end position="221"/>
    </location>
</feature>
<organism evidence="3 4">
    <name type="scientific">Polaribacter atrinae</name>
    <dbReference type="NCBI Taxonomy" id="1333662"/>
    <lineage>
        <taxon>Bacteria</taxon>
        <taxon>Pseudomonadati</taxon>
        <taxon>Bacteroidota</taxon>
        <taxon>Flavobacteriia</taxon>
        <taxon>Flavobacteriales</taxon>
        <taxon>Flavobacteriaceae</taxon>
    </lineage>
</organism>
<keyword evidence="1" id="KW-0812">Transmembrane</keyword>
<feature type="transmembrane region" description="Helical" evidence="1">
    <location>
        <begin position="236"/>
        <end position="256"/>
    </location>
</feature>
<feature type="transmembrane region" description="Helical" evidence="1">
    <location>
        <begin position="70"/>
        <end position="88"/>
    </location>
</feature>
<evidence type="ECO:0000256" key="1">
    <source>
        <dbReference type="SAM" id="Phobius"/>
    </source>
</evidence>
<proteinExistence type="predicted"/>
<dbReference type="InterPro" id="IPR012429">
    <property type="entry name" value="HGSNAT_cat"/>
</dbReference>
<dbReference type="AlphaFoldDB" id="A0A176T9F0"/>
<feature type="transmembrane region" description="Helical" evidence="1">
    <location>
        <begin position="268"/>
        <end position="285"/>
    </location>
</feature>
<feature type="transmembrane region" description="Helical" evidence="1">
    <location>
        <begin position="123"/>
        <end position="143"/>
    </location>
</feature>